<evidence type="ECO:0000313" key="4">
    <source>
        <dbReference type="Proteomes" id="UP001146120"/>
    </source>
</evidence>
<gene>
    <name evidence="3" type="ORF">N0F65_001407</name>
</gene>
<name>A0AAV2Z1H7_9STRA</name>
<evidence type="ECO:0000259" key="2">
    <source>
        <dbReference type="Pfam" id="PF06110"/>
    </source>
</evidence>
<reference evidence="3" key="1">
    <citation type="submission" date="2022-11" db="EMBL/GenBank/DDBJ databases">
        <authorList>
            <person name="Morgan W.R."/>
            <person name="Tartar A."/>
        </authorList>
    </citation>
    <scope>NUCLEOTIDE SEQUENCE</scope>
    <source>
        <strain evidence="3">ARSEF 373</strain>
    </source>
</reference>
<dbReference type="EMBL" id="DAKRPA010000080">
    <property type="protein sequence ID" value="DAZ99579.1"/>
    <property type="molecule type" value="Genomic_DNA"/>
</dbReference>
<organism evidence="3 4">
    <name type="scientific">Lagenidium giganteum</name>
    <dbReference type="NCBI Taxonomy" id="4803"/>
    <lineage>
        <taxon>Eukaryota</taxon>
        <taxon>Sar</taxon>
        <taxon>Stramenopiles</taxon>
        <taxon>Oomycota</taxon>
        <taxon>Peronosporomycetes</taxon>
        <taxon>Pythiales</taxon>
        <taxon>Pythiaceae</taxon>
    </lineage>
</organism>
<proteinExistence type="inferred from homology"/>
<dbReference type="GO" id="GO:0005829">
    <property type="term" value="C:cytosol"/>
    <property type="evidence" value="ECO:0007669"/>
    <property type="project" value="TreeGrafter"/>
</dbReference>
<dbReference type="InterPro" id="IPR045108">
    <property type="entry name" value="TXNDC17-like"/>
</dbReference>
<dbReference type="InterPro" id="IPR036249">
    <property type="entry name" value="Thioredoxin-like_sf"/>
</dbReference>
<sequence>MSNVTQRLAAARNHWWGERIVHLQGFEAAYEFVSQYDVQNGPLYVLFMSDADESGHYWCPDCEKAKQPIRVGEPAYWKDDNNEFRQNQLFYIDYIPTLMRYDGGGNSSAMLVEQYTLDANLLDYVFRVPNPMAGKPHNNQIMTIDDAKALRSYLDAYDASYPLFVFFLSGVHSFNGRLWCPYCDKADVAIMHYYNYTAPDNAVFIRAPVAASYKDWKRPDNGFKSQDFRDNVVSLRGVPFLGRAKKNIKTGKIQMEEFAPEFFETQLLKDFFIAASASTFDD</sequence>
<dbReference type="GO" id="GO:0047134">
    <property type="term" value="F:protein-disulfide reductase [NAD(P)H] activity"/>
    <property type="evidence" value="ECO:0007669"/>
    <property type="project" value="InterPro"/>
</dbReference>
<dbReference type="PANTHER" id="PTHR12452:SF0">
    <property type="entry name" value="THIOREDOXIN DOMAIN-CONTAINING PROTEIN 17"/>
    <property type="match status" value="1"/>
</dbReference>
<protein>
    <recommendedName>
        <fullName evidence="2">Thioredoxin domain-containing protein</fullName>
    </recommendedName>
</protein>
<dbReference type="AlphaFoldDB" id="A0AAV2Z1H7"/>
<dbReference type="Gene3D" id="3.40.30.10">
    <property type="entry name" value="Glutaredoxin"/>
    <property type="match status" value="3"/>
</dbReference>
<evidence type="ECO:0000313" key="3">
    <source>
        <dbReference type="EMBL" id="DAZ99579.1"/>
    </source>
</evidence>
<dbReference type="SUPFAM" id="SSF52833">
    <property type="entry name" value="Thioredoxin-like"/>
    <property type="match status" value="1"/>
</dbReference>
<reference evidence="3" key="2">
    <citation type="journal article" date="2023" name="Microbiol Resour">
        <title>Decontamination and Annotation of the Draft Genome Sequence of the Oomycete Lagenidium giganteum ARSEF 373.</title>
        <authorList>
            <person name="Morgan W.R."/>
            <person name="Tartar A."/>
        </authorList>
    </citation>
    <scope>NUCLEOTIDE SEQUENCE</scope>
    <source>
        <strain evidence="3">ARSEF 373</strain>
    </source>
</reference>
<dbReference type="Pfam" id="PF06110">
    <property type="entry name" value="TXD17-like_Trx"/>
    <property type="match status" value="2"/>
</dbReference>
<keyword evidence="4" id="KW-1185">Reference proteome</keyword>
<dbReference type="InterPro" id="IPR010357">
    <property type="entry name" value="TXNDC17_dom"/>
</dbReference>
<dbReference type="PANTHER" id="PTHR12452">
    <property type="entry name" value="42-9-9 PROTEIN-RELATED"/>
    <property type="match status" value="1"/>
</dbReference>
<feature type="domain" description="Thioredoxin" evidence="2">
    <location>
        <begin position="24"/>
        <end position="126"/>
    </location>
</feature>
<accession>A0AAV2Z1H7</accession>
<comment type="similarity">
    <text evidence="1">Belongs to the thioredoxin family.</text>
</comment>
<evidence type="ECO:0000256" key="1">
    <source>
        <dbReference type="ARBA" id="ARBA00008987"/>
    </source>
</evidence>
<dbReference type="Proteomes" id="UP001146120">
    <property type="component" value="Unassembled WGS sequence"/>
</dbReference>
<feature type="domain" description="Thioredoxin" evidence="2">
    <location>
        <begin position="159"/>
        <end position="249"/>
    </location>
</feature>
<comment type="caution">
    <text evidence="3">The sequence shown here is derived from an EMBL/GenBank/DDBJ whole genome shotgun (WGS) entry which is preliminary data.</text>
</comment>